<reference evidence="1 2" key="1">
    <citation type="submission" date="2021-02" db="EMBL/GenBank/DDBJ databases">
        <authorList>
            <person name="Han P."/>
        </authorList>
    </citation>
    <scope>NUCLEOTIDE SEQUENCE [LARGE SCALE GENOMIC DNA]</scope>
    <source>
        <strain evidence="1">Candidatus Nitrospira sp. ZN2</strain>
    </source>
</reference>
<evidence type="ECO:0000313" key="2">
    <source>
        <dbReference type="Proteomes" id="UP000675880"/>
    </source>
</evidence>
<protein>
    <submittedName>
        <fullName evidence="1">Uncharacterized protein</fullName>
    </submittedName>
</protein>
<proteinExistence type="predicted"/>
<keyword evidence="2" id="KW-1185">Reference proteome</keyword>
<dbReference type="EMBL" id="CAJNBJ010000002">
    <property type="protein sequence ID" value="CAE6729141.1"/>
    <property type="molecule type" value="Genomic_DNA"/>
</dbReference>
<evidence type="ECO:0000313" key="1">
    <source>
        <dbReference type="EMBL" id="CAE6729141.1"/>
    </source>
</evidence>
<sequence length="83" mass="9250">MSFTSRCGDMLKGYVRPPPLVVYSPLRFQGSLWSTQEGRMFEQTEAALVMTLLALGGIALMADEKLGSACVQMVKWLRTRGKH</sequence>
<dbReference type="Proteomes" id="UP000675880">
    <property type="component" value="Unassembled WGS sequence"/>
</dbReference>
<gene>
    <name evidence="1" type="ORF">NSPZN2_100264</name>
</gene>
<name>A0ABM8R2C1_9BACT</name>
<accession>A0ABM8R2C1</accession>
<organism evidence="1 2">
    <name type="scientific">Nitrospira defluvii</name>
    <dbReference type="NCBI Taxonomy" id="330214"/>
    <lineage>
        <taxon>Bacteria</taxon>
        <taxon>Pseudomonadati</taxon>
        <taxon>Nitrospirota</taxon>
        <taxon>Nitrospiria</taxon>
        <taxon>Nitrospirales</taxon>
        <taxon>Nitrospiraceae</taxon>
        <taxon>Nitrospira</taxon>
    </lineage>
</organism>
<comment type="caution">
    <text evidence="1">The sequence shown here is derived from an EMBL/GenBank/DDBJ whole genome shotgun (WGS) entry which is preliminary data.</text>
</comment>